<name>A0AAJ0AG47_9PEZI</name>
<sequence>MVFFHDHHMDSLSKRKPLHLTRSLRHCYTGAYASDGLADYRMPRSLGQSLGNCAGMPWRQETVNSLSGMWTREMILEREGKLKDTPGSTKRKEKDGPAIRHYLGSIVDGEGGGNGHRDCELALIPITTKEEESTTTMVSSVPHARRSMAMSSKSAGGKKRKVIRGRYLVDTNLVVSGRILNQSANNSHWSGIWSVTKMSHWLFGSLRAMVPPRPNSASP</sequence>
<reference evidence="1" key="1">
    <citation type="submission" date="2021-06" db="EMBL/GenBank/DDBJ databases">
        <title>Comparative genomics, transcriptomics and evolutionary studies reveal genomic signatures of adaptation to plant cell wall in hemibiotrophic fungi.</title>
        <authorList>
            <consortium name="DOE Joint Genome Institute"/>
            <person name="Baroncelli R."/>
            <person name="Diaz J.F."/>
            <person name="Benocci T."/>
            <person name="Peng M."/>
            <person name="Battaglia E."/>
            <person name="Haridas S."/>
            <person name="Andreopoulos W."/>
            <person name="Labutti K."/>
            <person name="Pangilinan J."/>
            <person name="Floch G.L."/>
            <person name="Makela M.R."/>
            <person name="Henrissat B."/>
            <person name="Grigoriev I.V."/>
            <person name="Crouch J.A."/>
            <person name="De Vries R.P."/>
            <person name="Sukno S.A."/>
            <person name="Thon M.R."/>
        </authorList>
    </citation>
    <scope>NUCLEOTIDE SEQUENCE</scope>
    <source>
        <strain evidence="1">CBS 193.32</strain>
    </source>
</reference>
<keyword evidence="2" id="KW-1185">Reference proteome</keyword>
<evidence type="ECO:0000313" key="2">
    <source>
        <dbReference type="Proteomes" id="UP001224890"/>
    </source>
</evidence>
<dbReference type="GeneID" id="85450660"/>
<evidence type="ECO:0000313" key="1">
    <source>
        <dbReference type="EMBL" id="KAK1673275.1"/>
    </source>
</evidence>
<dbReference type="AlphaFoldDB" id="A0AAJ0AG47"/>
<comment type="caution">
    <text evidence="1">The sequence shown here is derived from an EMBL/GenBank/DDBJ whole genome shotgun (WGS) entry which is preliminary data.</text>
</comment>
<protein>
    <submittedName>
        <fullName evidence="1">Uncharacterized protein</fullName>
    </submittedName>
</protein>
<accession>A0AAJ0AG47</accession>
<gene>
    <name evidence="1" type="ORF">BDP55DRAFT_228831</name>
</gene>
<dbReference type="RefSeq" id="XP_060427278.1">
    <property type="nucleotide sequence ID" value="XM_060566134.1"/>
</dbReference>
<dbReference type="Proteomes" id="UP001224890">
    <property type="component" value="Unassembled WGS sequence"/>
</dbReference>
<dbReference type="EMBL" id="JAHMHR010000032">
    <property type="protein sequence ID" value="KAK1673275.1"/>
    <property type="molecule type" value="Genomic_DNA"/>
</dbReference>
<proteinExistence type="predicted"/>
<organism evidence="1 2">
    <name type="scientific">Colletotrichum godetiae</name>
    <dbReference type="NCBI Taxonomy" id="1209918"/>
    <lineage>
        <taxon>Eukaryota</taxon>
        <taxon>Fungi</taxon>
        <taxon>Dikarya</taxon>
        <taxon>Ascomycota</taxon>
        <taxon>Pezizomycotina</taxon>
        <taxon>Sordariomycetes</taxon>
        <taxon>Hypocreomycetidae</taxon>
        <taxon>Glomerellales</taxon>
        <taxon>Glomerellaceae</taxon>
        <taxon>Colletotrichum</taxon>
        <taxon>Colletotrichum acutatum species complex</taxon>
    </lineage>
</organism>